<feature type="transmembrane region" description="Helical" evidence="2">
    <location>
        <begin position="184"/>
        <end position="203"/>
    </location>
</feature>
<organism evidence="3 4">
    <name type="scientific">Rhodococcoides kyotonense</name>
    <dbReference type="NCBI Taxonomy" id="398843"/>
    <lineage>
        <taxon>Bacteria</taxon>
        <taxon>Bacillati</taxon>
        <taxon>Actinomycetota</taxon>
        <taxon>Actinomycetes</taxon>
        <taxon>Mycobacteriales</taxon>
        <taxon>Nocardiaceae</taxon>
        <taxon>Rhodococcoides</taxon>
    </lineage>
</organism>
<evidence type="ECO:0000313" key="4">
    <source>
        <dbReference type="Proteomes" id="UP000077519"/>
    </source>
</evidence>
<evidence type="ECO:0000256" key="2">
    <source>
        <dbReference type="SAM" id="Phobius"/>
    </source>
</evidence>
<sequence length="442" mass="46213">MNVDELVRATLRRKVACLVVLLCAVAAGTYGVMSSTDTYESSAVAVVYPPGAGDIDAKLNPFVNLNDNMGQLAAVAATLLQSPAAVALVEEAGASGEYTVTSTLGDTASALRLSPQLMITTSGPTPEAAQAGAQALLDYSSTALAQLQVQTGVRPNTEASITAAVMPEPGALVAASPLKAAGSYALAVLVVGLLGIVTVGTILDRRRPRRDARSAVPVADETIPETIPETTVPEAATPGKAAPPARRATVISASKSVTAHNPRRVAEPAPAQPVRSESVDDASDADDQTVSVGAESRETEADDADTAAFPAQVDVWSAFGNAKAAEPTKTESSSDDAKPERDRVSVRPPGRVHSTAAPKPPDSSSYQDFDPFNVPTPRDPRVVEQRRTDSTDGFPARTTTPVREIEHEIDDYYGVEERVHVPIRSGHHDYPRSSISGGGPRR</sequence>
<keyword evidence="2" id="KW-1133">Transmembrane helix</keyword>
<reference evidence="3 4" key="1">
    <citation type="submission" date="2016-03" db="EMBL/GenBank/DDBJ databases">
        <title>Genome sequence of Rhodococcus kyotonensis KB10.</title>
        <authorList>
            <person name="Jeong H."/>
            <person name="Hong C.E."/>
            <person name="Jo S.H."/>
            <person name="Park J.M."/>
        </authorList>
    </citation>
    <scope>NUCLEOTIDE SEQUENCE [LARGE SCALE GENOMIC DNA]</scope>
    <source>
        <strain evidence="3 4">KB10</strain>
    </source>
</reference>
<protein>
    <recommendedName>
        <fullName evidence="5">Capsular polysaccharide biosynthesis protein</fullName>
    </recommendedName>
</protein>
<feature type="compositionally biased region" description="Low complexity" evidence="1">
    <location>
        <begin position="214"/>
        <end position="238"/>
    </location>
</feature>
<evidence type="ECO:0000313" key="3">
    <source>
        <dbReference type="EMBL" id="OAK54743.1"/>
    </source>
</evidence>
<gene>
    <name evidence="3" type="ORF">A3K89_05255</name>
</gene>
<proteinExistence type="predicted"/>
<feature type="region of interest" description="Disordered" evidence="1">
    <location>
        <begin position="206"/>
        <end position="307"/>
    </location>
</feature>
<dbReference type="RefSeq" id="WP_068425491.1">
    <property type="nucleotide sequence ID" value="NZ_LVHI01000012.1"/>
</dbReference>
<dbReference type="Proteomes" id="UP000077519">
    <property type="component" value="Unassembled WGS sequence"/>
</dbReference>
<comment type="caution">
    <text evidence="3">The sequence shown here is derived from an EMBL/GenBank/DDBJ whole genome shotgun (WGS) entry which is preliminary data.</text>
</comment>
<feature type="compositionally biased region" description="Basic and acidic residues" evidence="1">
    <location>
        <begin position="378"/>
        <end position="390"/>
    </location>
</feature>
<feature type="region of interest" description="Disordered" evidence="1">
    <location>
        <begin position="423"/>
        <end position="442"/>
    </location>
</feature>
<dbReference type="EMBL" id="LVHI01000012">
    <property type="protein sequence ID" value="OAK54743.1"/>
    <property type="molecule type" value="Genomic_DNA"/>
</dbReference>
<evidence type="ECO:0008006" key="5">
    <source>
        <dbReference type="Google" id="ProtNLM"/>
    </source>
</evidence>
<keyword evidence="2" id="KW-0812">Transmembrane</keyword>
<accession>A0A177YGV6</accession>
<dbReference type="AlphaFoldDB" id="A0A177YGV6"/>
<name>A0A177YGV6_9NOCA</name>
<keyword evidence="2" id="KW-0472">Membrane</keyword>
<feature type="region of interest" description="Disordered" evidence="1">
    <location>
        <begin position="321"/>
        <end position="401"/>
    </location>
</feature>
<feature type="compositionally biased region" description="Basic and acidic residues" evidence="1">
    <location>
        <begin position="335"/>
        <end position="345"/>
    </location>
</feature>
<keyword evidence="4" id="KW-1185">Reference proteome</keyword>
<evidence type="ECO:0000256" key="1">
    <source>
        <dbReference type="SAM" id="MobiDB-lite"/>
    </source>
</evidence>